<dbReference type="Proteomes" id="UP001179952">
    <property type="component" value="Unassembled WGS sequence"/>
</dbReference>
<reference evidence="3" key="2">
    <citation type="submission" date="2023-06" db="EMBL/GenBank/DDBJ databases">
        <authorList>
            <person name="Ma L."/>
            <person name="Liu K.-W."/>
            <person name="Li Z."/>
            <person name="Hsiao Y.-Y."/>
            <person name="Qi Y."/>
            <person name="Fu T."/>
            <person name="Tang G."/>
            <person name="Zhang D."/>
            <person name="Sun W.-H."/>
            <person name="Liu D.-K."/>
            <person name="Li Y."/>
            <person name="Chen G.-Z."/>
            <person name="Liu X.-D."/>
            <person name="Liao X.-Y."/>
            <person name="Jiang Y.-T."/>
            <person name="Yu X."/>
            <person name="Hao Y."/>
            <person name="Huang J."/>
            <person name="Zhao X.-W."/>
            <person name="Ke S."/>
            <person name="Chen Y.-Y."/>
            <person name="Wu W.-L."/>
            <person name="Hsu J.-L."/>
            <person name="Lin Y.-F."/>
            <person name="Huang M.-D."/>
            <person name="Li C.-Y."/>
            <person name="Huang L."/>
            <person name="Wang Z.-W."/>
            <person name="Zhao X."/>
            <person name="Zhong W.-Y."/>
            <person name="Peng D.-H."/>
            <person name="Ahmad S."/>
            <person name="Lan S."/>
            <person name="Zhang J.-S."/>
            <person name="Tsai W.-C."/>
            <person name="Van De Peer Y."/>
            <person name="Liu Z.-J."/>
        </authorList>
    </citation>
    <scope>NUCLEOTIDE SEQUENCE</scope>
    <source>
        <strain evidence="3">SCP</strain>
        <tissue evidence="3">Leaves</tissue>
    </source>
</reference>
<dbReference type="AlphaFoldDB" id="A0AAV9BCL7"/>
<evidence type="ECO:0000313" key="3">
    <source>
        <dbReference type="EMBL" id="KAK1274483.1"/>
    </source>
</evidence>
<feature type="domain" description="DC1" evidence="2">
    <location>
        <begin position="124"/>
        <end position="172"/>
    </location>
</feature>
<sequence length="178" mass="19536">MAGLNHFSHSHPLELINTPQTDPSPPITCTACELNIIPGRPFYACRSCVYSLHHLCSSLPHTIKHPSDPDHELSLLPKPTHAESPFECKACGKIGNGFSYRCGSCSTDHHVLCTMMPCTFKCASHAAHPLSLAFEAPYEQHAFVCDECGKPGWNQWLYRCVGCQFDLHLGCAAMNPSA</sequence>
<comment type="caution">
    <text evidence="3">The sequence shown here is derived from an EMBL/GenBank/DDBJ whole genome shotgun (WGS) entry which is preliminary data.</text>
</comment>
<dbReference type="EMBL" id="JAUJYN010000004">
    <property type="protein sequence ID" value="KAK1274483.1"/>
    <property type="molecule type" value="Genomic_DNA"/>
</dbReference>
<evidence type="ECO:0000259" key="2">
    <source>
        <dbReference type="Pfam" id="PF03107"/>
    </source>
</evidence>
<feature type="domain" description="DC1" evidence="2">
    <location>
        <begin position="7"/>
        <end position="56"/>
    </location>
</feature>
<feature type="domain" description="DC1" evidence="2">
    <location>
        <begin position="69"/>
        <end position="113"/>
    </location>
</feature>
<dbReference type="PANTHER" id="PTHR46288">
    <property type="entry name" value="PHORBOL-ESTER/DAG-TYPE DOMAIN-CONTAINING PROTEIN"/>
    <property type="match status" value="1"/>
</dbReference>
<gene>
    <name evidence="3" type="ORF">QJS04_geneDACA009829</name>
</gene>
<dbReference type="InterPro" id="IPR004146">
    <property type="entry name" value="DC1"/>
</dbReference>
<evidence type="ECO:0000313" key="4">
    <source>
        <dbReference type="Proteomes" id="UP001179952"/>
    </source>
</evidence>
<keyword evidence="1" id="KW-0677">Repeat</keyword>
<keyword evidence="4" id="KW-1185">Reference proteome</keyword>
<dbReference type="SUPFAM" id="SSF57889">
    <property type="entry name" value="Cysteine-rich domain"/>
    <property type="match status" value="2"/>
</dbReference>
<dbReference type="InterPro" id="IPR046349">
    <property type="entry name" value="C1-like_sf"/>
</dbReference>
<organism evidence="3 4">
    <name type="scientific">Acorus gramineus</name>
    <name type="common">Dwarf sweet flag</name>
    <dbReference type="NCBI Taxonomy" id="55184"/>
    <lineage>
        <taxon>Eukaryota</taxon>
        <taxon>Viridiplantae</taxon>
        <taxon>Streptophyta</taxon>
        <taxon>Embryophyta</taxon>
        <taxon>Tracheophyta</taxon>
        <taxon>Spermatophyta</taxon>
        <taxon>Magnoliopsida</taxon>
        <taxon>Liliopsida</taxon>
        <taxon>Acoraceae</taxon>
        <taxon>Acorus</taxon>
    </lineage>
</organism>
<reference evidence="3" key="1">
    <citation type="journal article" date="2023" name="Nat. Commun.">
        <title>Diploid and tetraploid genomes of Acorus and the evolution of monocots.</title>
        <authorList>
            <person name="Ma L."/>
            <person name="Liu K.W."/>
            <person name="Li Z."/>
            <person name="Hsiao Y.Y."/>
            <person name="Qi Y."/>
            <person name="Fu T."/>
            <person name="Tang G.D."/>
            <person name="Zhang D."/>
            <person name="Sun W.H."/>
            <person name="Liu D.K."/>
            <person name="Li Y."/>
            <person name="Chen G.Z."/>
            <person name="Liu X.D."/>
            <person name="Liao X.Y."/>
            <person name="Jiang Y.T."/>
            <person name="Yu X."/>
            <person name="Hao Y."/>
            <person name="Huang J."/>
            <person name="Zhao X.W."/>
            <person name="Ke S."/>
            <person name="Chen Y.Y."/>
            <person name="Wu W.L."/>
            <person name="Hsu J.L."/>
            <person name="Lin Y.F."/>
            <person name="Huang M.D."/>
            <person name="Li C.Y."/>
            <person name="Huang L."/>
            <person name="Wang Z.W."/>
            <person name="Zhao X."/>
            <person name="Zhong W.Y."/>
            <person name="Peng D.H."/>
            <person name="Ahmad S."/>
            <person name="Lan S."/>
            <person name="Zhang J.S."/>
            <person name="Tsai W.C."/>
            <person name="Van de Peer Y."/>
            <person name="Liu Z.J."/>
        </authorList>
    </citation>
    <scope>NUCLEOTIDE SEQUENCE</scope>
    <source>
        <strain evidence="3">SCP</strain>
    </source>
</reference>
<proteinExistence type="predicted"/>
<dbReference type="Pfam" id="PF03107">
    <property type="entry name" value="C1_2"/>
    <property type="match status" value="3"/>
</dbReference>
<evidence type="ECO:0000256" key="1">
    <source>
        <dbReference type="ARBA" id="ARBA00022737"/>
    </source>
</evidence>
<name>A0AAV9BCL7_ACOGR</name>
<dbReference type="PANTHER" id="PTHR46288:SF17">
    <property type="entry name" value="CYSTEINE_HISTIDINE-RICH C1 DOMAIN PROTEIN"/>
    <property type="match status" value="1"/>
</dbReference>
<protein>
    <recommendedName>
        <fullName evidence="2">DC1 domain-containing protein</fullName>
    </recommendedName>
</protein>
<accession>A0AAV9BCL7</accession>